<dbReference type="SUPFAM" id="SSF52540">
    <property type="entry name" value="P-loop containing nucleoside triphosphate hydrolases"/>
    <property type="match status" value="1"/>
</dbReference>
<accession>A0A2Z2KC89</accession>
<protein>
    <recommendedName>
        <fullName evidence="3">CobQ/CobB/MinD/ParA nucleotide binding domain-containing protein</fullName>
    </recommendedName>
</protein>
<organism evidence="1 2">
    <name type="scientific">Paenibacillus donghaensis</name>
    <dbReference type="NCBI Taxonomy" id="414771"/>
    <lineage>
        <taxon>Bacteria</taxon>
        <taxon>Bacillati</taxon>
        <taxon>Bacillota</taxon>
        <taxon>Bacilli</taxon>
        <taxon>Bacillales</taxon>
        <taxon>Paenibacillaceae</taxon>
        <taxon>Paenibacillus</taxon>
    </lineage>
</organism>
<sequence length="389" mass="42522">MAKVAARIVLAVRESQYIEPLLQYVHYSEYGELLRITAFSRMDAFVEFMKQGEVPDAVVGDVSFVEAWLVEGKSNVPWAVLSEDEGYPGTNPARSGGVSIAKYQALPVLLGAILQLCEVKRARTNPAKGETLLLGIVSPNGSSGKTTVALSMAKQLGGLGLSVFYLNLESVDTSGLFLRMPAGHAPGMERLLYELKAGQDNREEVAVGLAPYMIRHDELRSTSLRPATNIKEMLQMTLQDTQDLLGLLAAEASYDVVIIDTGSMEEERTKAVLHSSGLLLWVLRSDEVSLHKAAKWLAHLSAPHSGMPPNLAAKSRFAVNCTAGSAEGRVPSEGIAFDYMLPYVPSWTQQRREELSLNSPPFQQEILQLCRGMIEPALPQVFTGTARYE</sequence>
<reference evidence="1 2" key="1">
    <citation type="submission" date="2017-06" db="EMBL/GenBank/DDBJ databases">
        <title>Complete genome sequence of Paenibacillus donghaensis KCTC 13049T isolated from East Sea sediment, South Korea.</title>
        <authorList>
            <person name="Jung B.K."/>
            <person name="Hong S.-J."/>
            <person name="Shin J.-H."/>
        </authorList>
    </citation>
    <scope>NUCLEOTIDE SEQUENCE [LARGE SCALE GENOMIC DNA]</scope>
    <source>
        <strain evidence="1 2">KCTC 13049</strain>
    </source>
</reference>
<evidence type="ECO:0000313" key="1">
    <source>
        <dbReference type="EMBL" id="ASA19549.1"/>
    </source>
</evidence>
<dbReference type="Gene3D" id="3.40.50.300">
    <property type="entry name" value="P-loop containing nucleotide triphosphate hydrolases"/>
    <property type="match status" value="1"/>
</dbReference>
<dbReference type="InterPro" id="IPR027417">
    <property type="entry name" value="P-loop_NTPase"/>
</dbReference>
<dbReference type="Proteomes" id="UP000249890">
    <property type="component" value="Chromosome"/>
</dbReference>
<dbReference type="EMBL" id="CP021780">
    <property type="protein sequence ID" value="ASA19549.1"/>
    <property type="molecule type" value="Genomic_DNA"/>
</dbReference>
<dbReference type="Gene3D" id="3.40.50.10850">
    <property type="entry name" value="Ntrc-like two-domain protein"/>
    <property type="match status" value="1"/>
</dbReference>
<proteinExistence type="predicted"/>
<evidence type="ECO:0000313" key="2">
    <source>
        <dbReference type="Proteomes" id="UP000249890"/>
    </source>
</evidence>
<gene>
    <name evidence="1" type="ORF">B9T62_01155</name>
</gene>
<dbReference type="AlphaFoldDB" id="A0A2Z2KC89"/>
<evidence type="ECO:0008006" key="3">
    <source>
        <dbReference type="Google" id="ProtNLM"/>
    </source>
</evidence>
<dbReference type="KEGG" id="pdh:B9T62_01155"/>
<name>A0A2Z2KC89_9BACL</name>
<keyword evidence="2" id="KW-1185">Reference proteome</keyword>